<organism evidence="1 2">
    <name type="scientific">Cuscuta epithymum</name>
    <dbReference type="NCBI Taxonomy" id="186058"/>
    <lineage>
        <taxon>Eukaryota</taxon>
        <taxon>Viridiplantae</taxon>
        <taxon>Streptophyta</taxon>
        <taxon>Embryophyta</taxon>
        <taxon>Tracheophyta</taxon>
        <taxon>Spermatophyta</taxon>
        <taxon>Magnoliopsida</taxon>
        <taxon>eudicotyledons</taxon>
        <taxon>Gunneridae</taxon>
        <taxon>Pentapetalae</taxon>
        <taxon>asterids</taxon>
        <taxon>lamiids</taxon>
        <taxon>Solanales</taxon>
        <taxon>Convolvulaceae</taxon>
        <taxon>Cuscuteae</taxon>
        <taxon>Cuscuta</taxon>
        <taxon>Cuscuta subgen. Cuscuta</taxon>
    </lineage>
</organism>
<dbReference type="Proteomes" id="UP001152523">
    <property type="component" value="Unassembled WGS sequence"/>
</dbReference>
<keyword evidence="2" id="KW-1185">Reference proteome</keyword>
<accession>A0AAV0D694</accession>
<evidence type="ECO:0000313" key="1">
    <source>
        <dbReference type="EMBL" id="CAH9091177.1"/>
    </source>
</evidence>
<reference evidence="1" key="1">
    <citation type="submission" date="2022-07" db="EMBL/GenBank/DDBJ databases">
        <authorList>
            <person name="Macas J."/>
            <person name="Novak P."/>
            <person name="Neumann P."/>
        </authorList>
    </citation>
    <scope>NUCLEOTIDE SEQUENCE</scope>
</reference>
<evidence type="ECO:0000313" key="2">
    <source>
        <dbReference type="Proteomes" id="UP001152523"/>
    </source>
</evidence>
<sequence>MSPRTECSGDSRCNSATKELPEFRKKILRARGILKGDPTMDSTPPSNRSHMLPSQKMLLLELPPGWVMLNQILIKTCFIGCWMRMVMRGIMLSTCTNKNVGTD</sequence>
<comment type="caution">
    <text evidence="1">The sequence shown here is derived from an EMBL/GenBank/DDBJ whole genome shotgun (WGS) entry which is preliminary data.</text>
</comment>
<gene>
    <name evidence="1" type="ORF">CEPIT_LOCUS11600</name>
</gene>
<dbReference type="EMBL" id="CAMAPF010000067">
    <property type="protein sequence ID" value="CAH9091177.1"/>
    <property type="molecule type" value="Genomic_DNA"/>
</dbReference>
<protein>
    <submittedName>
        <fullName evidence="1">Uncharacterized protein</fullName>
    </submittedName>
</protein>
<dbReference type="AlphaFoldDB" id="A0AAV0D694"/>
<proteinExistence type="predicted"/>
<name>A0AAV0D694_9ASTE</name>